<evidence type="ECO:0000313" key="3">
    <source>
        <dbReference type="EMBL" id="WOC32943.1"/>
    </source>
</evidence>
<dbReference type="Gene3D" id="3.40.50.10170">
    <property type="match status" value="1"/>
</dbReference>
<reference evidence="3" key="2">
    <citation type="submission" date="2024-06" db="EMBL/GenBank/DDBJ databases">
        <title>Caproicibacterium argilliputei sp. nov, a novel caproic acid producing anaerobic bacterium isolated from pit mud.</title>
        <authorList>
            <person name="Xia S."/>
        </authorList>
    </citation>
    <scope>NUCLEOTIDE SEQUENCE</scope>
    <source>
        <strain evidence="3">ZCY20-5</strain>
    </source>
</reference>
<keyword evidence="2" id="KW-0446">Lipid-binding</keyword>
<dbReference type="InterPro" id="IPR043168">
    <property type="entry name" value="DegV_C"/>
</dbReference>
<evidence type="ECO:0000313" key="4">
    <source>
        <dbReference type="Proteomes" id="UP001300604"/>
    </source>
</evidence>
<gene>
    <name evidence="3" type="ORF">PXC00_03435</name>
</gene>
<dbReference type="PANTHER" id="PTHR33434:SF3">
    <property type="entry name" value="DEGV DOMAIN-CONTAINING PROTEIN YITS"/>
    <property type="match status" value="1"/>
</dbReference>
<dbReference type="PANTHER" id="PTHR33434">
    <property type="entry name" value="DEGV DOMAIN-CONTAINING PROTEIN DR_1986-RELATED"/>
    <property type="match status" value="1"/>
</dbReference>
<dbReference type="InterPro" id="IPR003797">
    <property type="entry name" value="DegV"/>
</dbReference>
<dbReference type="GO" id="GO:0008289">
    <property type="term" value="F:lipid binding"/>
    <property type="evidence" value="ECO:0007669"/>
    <property type="project" value="UniProtKB-KW"/>
</dbReference>
<name>A0AA97H427_9FIRM</name>
<comment type="function">
    <text evidence="1">May bind long-chain fatty acids, such as palmitate, and may play a role in lipid transport or fatty acid metabolism.</text>
</comment>
<proteinExistence type="predicted"/>
<organism evidence="3 4">
    <name type="scientific">Caproicibacterium argilliputei</name>
    <dbReference type="NCBI Taxonomy" id="3030016"/>
    <lineage>
        <taxon>Bacteria</taxon>
        <taxon>Bacillati</taxon>
        <taxon>Bacillota</taxon>
        <taxon>Clostridia</taxon>
        <taxon>Eubacteriales</taxon>
        <taxon>Oscillospiraceae</taxon>
        <taxon>Caproicibacterium</taxon>
    </lineage>
</organism>
<accession>A0AA97H427</accession>
<dbReference type="PROSITE" id="PS51482">
    <property type="entry name" value="DEGV"/>
    <property type="match status" value="1"/>
</dbReference>
<dbReference type="InterPro" id="IPR050270">
    <property type="entry name" value="DegV_domain_contain"/>
</dbReference>
<reference evidence="3" key="1">
    <citation type="submission" date="2023-09" db="EMBL/GenBank/DDBJ databases">
        <authorList>
            <person name="Zeng C."/>
        </authorList>
    </citation>
    <scope>NUCLEOTIDE SEQUENCE</scope>
    <source>
        <strain evidence="3">ZCY20-5</strain>
    </source>
</reference>
<evidence type="ECO:0000256" key="1">
    <source>
        <dbReference type="ARBA" id="ARBA00003238"/>
    </source>
</evidence>
<dbReference type="KEGG" id="carl:PXC00_03435"/>
<dbReference type="SUPFAM" id="SSF82549">
    <property type="entry name" value="DAK1/DegV-like"/>
    <property type="match status" value="1"/>
</dbReference>
<dbReference type="NCBIfam" id="TIGR00762">
    <property type="entry name" value="DegV"/>
    <property type="match status" value="1"/>
</dbReference>
<dbReference type="AlphaFoldDB" id="A0AA97H427"/>
<dbReference type="Gene3D" id="3.30.1180.10">
    <property type="match status" value="1"/>
</dbReference>
<evidence type="ECO:0000256" key="2">
    <source>
        <dbReference type="ARBA" id="ARBA00023121"/>
    </source>
</evidence>
<keyword evidence="4" id="KW-1185">Reference proteome</keyword>
<dbReference type="EMBL" id="CP135996">
    <property type="protein sequence ID" value="WOC32943.1"/>
    <property type="molecule type" value="Genomic_DNA"/>
</dbReference>
<dbReference type="Pfam" id="PF02645">
    <property type="entry name" value="DegV"/>
    <property type="match status" value="1"/>
</dbReference>
<dbReference type="RefSeq" id="WP_275846710.1">
    <property type="nucleotide sequence ID" value="NZ_CP135996.1"/>
</dbReference>
<protein>
    <submittedName>
        <fullName evidence="3">DegV family protein</fullName>
    </submittedName>
</protein>
<sequence length="283" mass="31367">MAEKIAILVDSGSDLPEELTTKYSIMTMNLRIVYGNEVFEDGKDISPQMVYERFPQQIPKTSTPNLLEVKDAVEQIRQKGYRKLIAVCISSGLSGTYNTVKTALGEFTDMETFVFDSRNISIGTGMFALWAARAVQDGMAFADITNGLLQRRQRCKIYFYMDTLEYLRAGGRIGKITGIIGKVLGIRPIISCNEEGVYYTVSMLRGRASGVRRLLEIAKKNEPAGKSWIALMNGDAEEQAQNVRLELAELFPDSKLIVDKQIVASLAVHTGPGLIGICMFPCD</sequence>
<dbReference type="Proteomes" id="UP001300604">
    <property type="component" value="Chromosome"/>
</dbReference>